<name>A0A1R3KVM3_9ROSI</name>
<accession>A0A1R3KVM3</accession>
<feature type="compositionally biased region" description="Basic and acidic residues" evidence="1">
    <location>
        <begin position="126"/>
        <end position="137"/>
    </location>
</feature>
<dbReference type="AlphaFoldDB" id="A0A1R3KVM3"/>
<feature type="compositionally biased region" description="Acidic residues" evidence="1">
    <location>
        <begin position="254"/>
        <end position="264"/>
    </location>
</feature>
<dbReference type="Proteomes" id="UP000187203">
    <property type="component" value="Unassembled WGS sequence"/>
</dbReference>
<feature type="region of interest" description="Disordered" evidence="1">
    <location>
        <begin position="175"/>
        <end position="279"/>
    </location>
</feature>
<protein>
    <submittedName>
        <fullName evidence="2">Uncharacterized protein</fullName>
    </submittedName>
</protein>
<gene>
    <name evidence="2" type="ORF">COLO4_04039</name>
</gene>
<evidence type="ECO:0000313" key="3">
    <source>
        <dbReference type="Proteomes" id="UP000187203"/>
    </source>
</evidence>
<feature type="region of interest" description="Disordered" evidence="1">
    <location>
        <begin position="1"/>
        <end position="159"/>
    </location>
</feature>
<proteinExistence type="predicted"/>
<comment type="caution">
    <text evidence="2">The sequence shown here is derived from an EMBL/GenBank/DDBJ whole genome shotgun (WGS) entry which is preliminary data.</text>
</comment>
<feature type="compositionally biased region" description="Low complexity" evidence="1">
    <location>
        <begin position="199"/>
        <end position="210"/>
    </location>
</feature>
<evidence type="ECO:0000256" key="1">
    <source>
        <dbReference type="SAM" id="MobiDB-lite"/>
    </source>
</evidence>
<evidence type="ECO:0000313" key="2">
    <source>
        <dbReference type="EMBL" id="OMP11098.1"/>
    </source>
</evidence>
<reference evidence="3" key="1">
    <citation type="submission" date="2013-09" db="EMBL/GenBank/DDBJ databases">
        <title>Corchorus olitorius genome sequencing.</title>
        <authorList>
            <person name="Alam M."/>
            <person name="Haque M.S."/>
            <person name="Islam M.S."/>
            <person name="Emdad E.M."/>
            <person name="Islam M.M."/>
            <person name="Ahmed B."/>
            <person name="Halim A."/>
            <person name="Hossen Q.M.M."/>
            <person name="Hossain M.Z."/>
            <person name="Ahmed R."/>
            <person name="Khan M.M."/>
            <person name="Islam R."/>
            <person name="Rashid M.M."/>
            <person name="Khan S.A."/>
            <person name="Rahman M.S."/>
            <person name="Alam M."/>
            <person name="Yahiya A.S."/>
            <person name="Khan M.S."/>
            <person name="Azam M.S."/>
            <person name="Haque T."/>
            <person name="Lashkar M.Z.H."/>
            <person name="Akhand A.I."/>
            <person name="Morshed G."/>
            <person name="Roy S."/>
            <person name="Uddin K.S."/>
            <person name="Rabeya T."/>
            <person name="Hossain A.S."/>
            <person name="Chowdhury A."/>
            <person name="Snigdha A.R."/>
            <person name="Mortoza M.S."/>
            <person name="Matin S.A."/>
            <person name="Hoque S.M.E."/>
            <person name="Islam M.K."/>
            <person name="Roy D.K."/>
            <person name="Haider R."/>
            <person name="Moosa M.M."/>
            <person name="Elias S.M."/>
            <person name="Hasan A.M."/>
            <person name="Jahan S."/>
            <person name="Shafiuddin M."/>
            <person name="Mahmood N."/>
            <person name="Shommy N.S."/>
        </authorList>
    </citation>
    <scope>NUCLEOTIDE SEQUENCE [LARGE SCALE GENOMIC DNA]</scope>
    <source>
        <strain evidence="3">cv. O-4</strain>
    </source>
</reference>
<feature type="compositionally biased region" description="Basic and acidic residues" evidence="1">
    <location>
        <begin position="89"/>
        <end position="101"/>
    </location>
</feature>
<sequence length="368" mass="41465">METGSRERSGEEEDNLARSTKKVKARETKDDQPHPRLSFKEATVGNSRNFDEFGSLESDEGHKAACPYFPDEAEGEKQKEAEEPVMAADEERVQEKEKNVHAGDFGPWMIAESRKSRRPVRVNPQNRRDAHPVDRRNRGSRFAALSPTDLGDNVDPNLEEENRVETVKAWASGIGATFVSRERKKKNKENDEGQVGPTAQMHASSSSAQARPATSFKTQTPKLASQRPILKHSENRNLRDTPKSTWVQKNDDVGSQDDMEEEPDFFNNVDGSDIRVRNPPDEEVQTVVAETQDDEGVDGQASSRDNMNLYNSDDYQRDQLVTTWFPSLTEDDRRLIGKDIAPQEVHLALFQMKPWKAPGVDGFQAATK</sequence>
<keyword evidence="3" id="KW-1185">Reference proteome</keyword>
<feature type="compositionally biased region" description="Basic and acidic residues" evidence="1">
    <location>
        <begin position="231"/>
        <end position="242"/>
    </location>
</feature>
<organism evidence="2 3">
    <name type="scientific">Corchorus olitorius</name>
    <dbReference type="NCBI Taxonomy" id="93759"/>
    <lineage>
        <taxon>Eukaryota</taxon>
        <taxon>Viridiplantae</taxon>
        <taxon>Streptophyta</taxon>
        <taxon>Embryophyta</taxon>
        <taxon>Tracheophyta</taxon>
        <taxon>Spermatophyta</taxon>
        <taxon>Magnoliopsida</taxon>
        <taxon>eudicotyledons</taxon>
        <taxon>Gunneridae</taxon>
        <taxon>Pentapetalae</taxon>
        <taxon>rosids</taxon>
        <taxon>malvids</taxon>
        <taxon>Malvales</taxon>
        <taxon>Malvaceae</taxon>
        <taxon>Grewioideae</taxon>
        <taxon>Apeibeae</taxon>
        <taxon>Corchorus</taxon>
    </lineage>
</organism>
<feature type="compositionally biased region" description="Basic and acidic residues" evidence="1">
    <location>
        <begin position="25"/>
        <end position="34"/>
    </location>
</feature>
<dbReference type="EMBL" id="AWUE01010934">
    <property type="protein sequence ID" value="OMP11098.1"/>
    <property type="molecule type" value="Genomic_DNA"/>
</dbReference>